<keyword evidence="4" id="KW-1185">Reference proteome</keyword>
<feature type="region of interest" description="Disordered" evidence="1">
    <location>
        <begin position="77"/>
        <end position="100"/>
    </location>
</feature>
<comment type="caution">
    <text evidence="3">The sequence shown here is derived from an EMBL/GenBank/DDBJ whole genome shotgun (WGS) entry which is preliminary data.</text>
</comment>
<dbReference type="Proteomes" id="UP000828390">
    <property type="component" value="Unassembled WGS sequence"/>
</dbReference>
<evidence type="ECO:0000313" key="2">
    <source>
        <dbReference type="EMBL" id="KAH3753731.1"/>
    </source>
</evidence>
<dbReference type="EMBL" id="JAIWYP010000010">
    <property type="protein sequence ID" value="KAH3753731.1"/>
    <property type="molecule type" value="Genomic_DNA"/>
</dbReference>
<evidence type="ECO:0000313" key="4">
    <source>
        <dbReference type="Proteomes" id="UP000828390"/>
    </source>
</evidence>
<gene>
    <name evidence="2" type="ORF">DPMN_188374</name>
    <name evidence="3" type="ORF">DPMN_188440</name>
</gene>
<feature type="compositionally biased region" description="Polar residues" evidence="1">
    <location>
        <begin position="88"/>
        <end position="100"/>
    </location>
</feature>
<reference evidence="3" key="2">
    <citation type="submission" date="2020-11" db="EMBL/GenBank/DDBJ databases">
        <authorList>
            <person name="McCartney M.A."/>
            <person name="Auch B."/>
            <person name="Kono T."/>
            <person name="Mallez S."/>
            <person name="Becker A."/>
            <person name="Gohl D.M."/>
            <person name="Silverstein K.A.T."/>
            <person name="Koren S."/>
            <person name="Bechman K.B."/>
            <person name="Herman A."/>
            <person name="Abrahante J.E."/>
            <person name="Garbe J."/>
        </authorList>
    </citation>
    <scope>NUCLEOTIDE SEQUENCE</scope>
    <source>
        <strain evidence="3">Duluth1</strain>
        <tissue evidence="3">Whole animal</tissue>
    </source>
</reference>
<evidence type="ECO:0000313" key="3">
    <source>
        <dbReference type="EMBL" id="KAH3753790.1"/>
    </source>
</evidence>
<dbReference type="AlphaFoldDB" id="A0A9D4I9X8"/>
<sequence>MGKTRKRKNSSNGSNKSNSSKGQNKVAKNKCSSGGTNDLTNGVLSETCNANFSVSDAIHGAPSVLFSESGMDYSVFVPSEGETGNGAEGSTLSQVSQPSNSEIMSFLRSMEQAMNNKCSSITKTLETLDTLETTA</sequence>
<dbReference type="EMBL" id="JAIWYP010000010">
    <property type="protein sequence ID" value="KAH3753790.1"/>
    <property type="molecule type" value="Genomic_DNA"/>
</dbReference>
<protein>
    <submittedName>
        <fullName evidence="3">Uncharacterized protein</fullName>
    </submittedName>
</protein>
<reference evidence="3" key="1">
    <citation type="journal article" date="2019" name="bioRxiv">
        <title>The Genome of the Zebra Mussel, Dreissena polymorpha: A Resource for Invasive Species Research.</title>
        <authorList>
            <person name="McCartney M.A."/>
            <person name="Auch B."/>
            <person name="Kono T."/>
            <person name="Mallez S."/>
            <person name="Zhang Y."/>
            <person name="Obille A."/>
            <person name="Becker A."/>
            <person name="Abrahante J.E."/>
            <person name="Garbe J."/>
            <person name="Badalamenti J.P."/>
            <person name="Herman A."/>
            <person name="Mangelson H."/>
            <person name="Liachko I."/>
            <person name="Sullivan S."/>
            <person name="Sone E.D."/>
            <person name="Koren S."/>
            <person name="Silverstein K.A.T."/>
            <person name="Beckman K.B."/>
            <person name="Gohl D.M."/>
        </authorList>
    </citation>
    <scope>NUCLEOTIDE SEQUENCE</scope>
    <source>
        <strain evidence="3">Duluth1</strain>
        <tissue evidence="3">Whole animal</tissue>
    </source>
</reference>
<feature type="region of interest" description="Disordered" evidence="1">
    <location>
        <begin position="1"/>
        <end position="38"/>
    </location>
</feature>
<proteinExistence type="predicted"/>
<accession>A0A9D4I9X8</accession>
<evidence type="ECO:0000256" key="1">
    <source>
        <dbReference type="SAM" id="MobiDB-lite"/>
    </source>
</evidence>
<feature type="compositionally biased region" description="Low complexity" evidence="1">
    <location>
        <begin position="10"/>
        <end position="25"/>
    </location>
</feature>
<organism evidence="3 4">
    <name type="scientific">Dreissena polymorpha</name>
    <name type="common">Zebra mussel</name>
    <name type="synonym">Mytilus polymorpha</name>
    <dbReference type="NCBI Taxonomy" id="45954"/>
    <lineage>
        <taxon>Eukaryota</taxon>
        <taxon>Metazoa</taxon>
        <taxon>Spiralia</taxon>
        <taxon>Lophotrochozoa</taxon>
        <taxon>Mollusca</taxon>
        <taxon>Bivalvia</taxon>
        <taxon>Autobranchia</taxon>
        <taxon>Heteroconchia</taxon>
        <taxon>Euheterodonta</taxon>
        <taxon>Imparidentia</taxon>
        <taxon>Neoheterodontei</taxon>
        <taxon>Myida</taxon>
        <taxon>Dreissenoidea</taxon>
        <taxon>Dreissenidae</taxon>
        <taxon>Dreissena</taxon>
    </lineage>
</organism>
<name>A0A9D4I9X8_DREPO</name>